<name>A0A1I7WH13_HETBA</name>
<dbReference type="AlphaFoldDB" id="A0A1I7WH13"/>
<keyword evidence="1" id="KW-0472">Membrane</keyword>
<accession>A0A1I7WH13</accession>
<sequence length="91" mass="9974">MDTLEVLDGLELTVVGMNLTINATSPTDFIDADRVIRRSPQNLLFFTVIQLISFSNTLLCTIFSLVTQEIHDSLPGALDDIGNVLHRVTGS</sequence>
<organism evidence="2 3">
    <name type="scientific">Heterorhabditis bacteriophora</name>
    <name type="common">Entomopathogenic nematode worm</name>
    <dbReference type="NCBI Taxonomy" id="37862"/>
    <lineage>
        <taxon>Eukaryota</taxon>
        <taxon>Metazoa</taxon>
        <taxon>Ecdysozoa</taxon>
        <taxon>Nematoda</taxon>
        <taxon>Chromadorea</taxon>
        <taxon>Rhabditida</taxon>
        <taxon>Rhabditina</taxon>
        <taxon>Rhabditomorpha</taxon>
        <taxon>Strongyloidea</taxon>
        <taxon>Heterorhabditidae</taxon>
        <taxon>Heterorhabditis</taxon>
    </lineage>
</organism>
<dbReference type="Proteomes" id="UP000095283">
    <property type="component" value="Unplaced"/>
</dbReference>
<protein>
    <submittedName>
        <fullName evidence="3">G_PROTEIN_RECEP_F1_2 domain-containing protein</fullName>
    </submittedName>
</protein>
<proteinExistence type="predicted"/>
<evidence type="ECO:0000313" key="3">
    <source>
        <dbReference type="WBParaSite" id="Hba_04283"/>
    </source>
</evidence>
<keyword evidence="2" id="KW-1185">Reference proteome</keyword>
<keyword evidence="1" id="KW-0812">Transmembrane</keyword>
<reference evidence="3" key="1">
    <citation type="submission" date="2016-11" db="UniProtKB">
        <authorList>
            <consortium name="WormBaseParasite"/>
        </authorList>
    </citation>
    <scope>IDENTIFICATION</scope>
</reference>
<keyword evidence="1" id="KW-1133">Transmembrane helix</keyword>
<evidence type="ECO:0000313" key="2">
    <source>
        <dbReference type="Proteomes" id="UP000095283"/>
    </source>
</evidence>
<dbReference type="WBParaSite" id="Hba_04283">
    <property type="protein sequence ID" value="Hba_04283"/>
    <property type="gene ID" value="Hba_04283"/>
</dbReference>
<feature type="transmembrane region" description="Helical" evidence="1">
    <location>
        <begin position="43"/>
        <end position="66"/>
    </location>
</feature>
<evidence type="ECO:0000256" key="1">
    <source>
        <dbReference type="SAM" id="Phobius"/>
    </source>
</evidence>